<dbReference type="Proteomes" id="UP000447434">
    <property type="component" value="Chromosome 6"/>
</dbReference>
<keyword evidence="4" id="KW-1185">Reference proteome</keyword>
<dbReference type="GO" id="GO:0004842">
    <property type="term" value="F:ubiquitin-protein transferase activity"/>
    <property type="evidence" value="ECO:0007669"/>
    <property type="project" value="InterPro"/>
</dbReference>
<feature type="compositionally biased region" description="Polar residues" evidence="1">
    <location>
        <begin position="132"/>
        <end position="148"/>
    </location>
</feature>
<reference evidence="4" key="1">
    <citation type="journal article" date="2020" name="Nat. Commun.">
        <title>Genome sequence of the cluster root forming white lupin.</title>
        <authorList>
            <person name="Hufnagel B."/>
            <person name="Marques A."/>
            <person name="Soriano A."/>
            <person name="Marques L."/>
            <person name="Divol F."/>
            <person name="Doumas P."/>
            <person name="Sallet E."/>
            <person name="Mancinotti D."/>
            <person name="Carrere S."/>
            <person name="Marande W."/>
            <person name="Arribat S."/>
            <person name="Keller J."/>
            <person name="Huneau C."/>
            <person name="Blein T."/>
            <person name="Aime D."/>
            <person name="Laguerre M."/>
            <person name="Taylor J."/>
            <person name="Schubert V."/>
            <person name="Nelson M."/>
            <person name="Geu-Flores F."/>
            <person name="Crespi M."/>
            <person name="Gallardo-Guerrero K."/>
            <person name="Delaux P.-M."/>
            <person name="Salse J."/>
            <person name="Berges H."/>
            <person name="Guyot R."/>
            <person name="Gouzy J."/>
            <person name="Peret B."/>
        </authorList>
    </citation>
    <scope>NUCLEOTIDE SEQUENCE [LARGE SCALE GENOMIC DNA]</scope>
    <source>
        <strain evidence="4">cv. Amiga</strain>
    </source>
</reference>
<feature type="compositionally biased region" description="Basic and acidic residues" evidence="1">
    <location>
        <begin position="111"/>
        <end position="127"/>
    </location>
</feature>
<dbReference type="EMBL" id="WOCE01000006">
    <property type="protein sequence ID" value="KAE9612066.1"/>
    <property type="molecule type" value="Genomic_DNA"/>
</dbReference>
<feature type="region of interest" description="Disordered" evidence="1">
    <location>
        <begin position="78"/>
        <end position="152"/>
    </location>
</feature>
<feature type="region of interest" description="Disordered" evidence="1">
    <location>
        <begin position="182"/>
        <end position="231"/>
    </location>
</feature>
<dbReference type="Gene3D" id="3.10.20.90">
    <property type="entry name" value="Phosphatidylinositol 3-kinase Catalytic Subunit, Chain A, domain 1"/>
    <property type="match status" value="1"/>
</dbReference>
<evidence type="ECO:0000256" key="2">
    <source>
        <dbReference type="SAM" id="SignalP"/>
    </source>
</evidence>
<keyword evidence="2" id="KW-0732">Signal</keyword>
<feature type="chain" id="PRO_5025627369" evidence="2">
    <location>
        <begin position="20"/>
        <end position="377"/>
    </location>
</feature>
<proteinExistence type="predicted"/>
<dbReference type="PANTHER" id="PTHR46293">
    <property type="entry name" value="E3 UBIQUITIN PROTEIN LIGASE DRIP1"/>
    <property type="match status" value="1"/>
</dbReference>
<dbReference type="InterPro" id="IPR044807">
    <property type="entry name" value="DRIP1-like"/>
</dbReference>
<sequence>MKFSLLLLFFLLLVSFLASFEHVECIEKKIIDENLRHCPECNVDLGCSPLDKLKEDGKLQYFRDRIFPKKENEAKAPENVPLVPLAKTPEEVSAPSPKANARKSNAAGKRVVTETKSRNNSSKEETGKQIVANKTSDGSGTSSKNGNADMSKPLTSLVEATRNIQINSNSIKQESVVIPMPVDSSGNDSQVLKVQKKHRNAGRKKESDSAKLKRLQGNKEGTPKFIGDLNLPPLPPPPGFGFDSESSHKFGNLPSQHEIGSSSKSNKPVGALVWLSLVASEDKKMDARLPQIPTRFLRLDGSLTVSYIEKYVIKKLGLPSYAEVEIQLWGQPVLSSCTVQHLLEMWLQTMPKNKKIHTTVGSSAEDFVMVLSYGLKA</sequence>
<accession>A0A6A4QF06</accession>
<evidence type="ECO:0000313" key="4">
    <source>
        <dbReference type="Proteomes" id="UP000447434"/>
    </source>
</evidence>
<protein>
    <submittedName>
        <fullName evidence="3">Uncharacterized protein</fullName>
    </submittedName>
</protein>
<gene>
    <name evidence="3" type="ORF">Lalb_Chr06g0169031</name>
</gene>
<feature type="signal peptide" evidence="2">
    <location>
        <begin position="1"/>
        <end position="19"/>
    </location>
</feature>
<dbReference type="OrthoDB" id="1305878at2759"/>
<evidence type="ECO:0000313" key="3">
    <source>
        <dbReference type="EMBL" id="KAE9612066.1"/>
    </source>
</evidence>
<evidence type="ECO:0000256" key="1">
    <source>
        <dbReference type="SAM" id="MobiDB-lite"/>
    </source>
</evidence>
<dbReference type="PANTHER" id="PTHR46293:SF3">
    <property type="entry name" value="E3 UBIQUITIN PROTEIN LIGASE DRIPH-RELATED"/>
    <property type="match status" value="1"/>
</dbReference>
<organism evidence="3 4">
    <name type="scientific">Lupinus albus</name>
    <name type="common">White lupine</name>
    <name type="synonym">Lupinus termis</name>
    <dbReference type="NCBI Taxonomy" id="3870"/>
    <lineage>
        <taxon>Eukaryota</taxon>
        <taxon>Viridiplantae</taxon>
        <taxon>Streptophyta</taxon>
        <taxon>Embryophyta</taxon>
        <taxon>Tracheophyta</taxon>
        <taxon>Spermatophyta</taxon>
        <taxon>Magnoliopsida</taxon>
        <taxon>eudicotyledons</taxon>
        <taxon>Gunneridae</taxon>
        <taxon>Pentapetalae</taxon>
        <taxon>rosids</taxon>
        <taxon>fabids</taxon>
        <taxon>Fabales</taxon>
        <taxon>Fabaceae</taxon>
        <taxon>Papilionoideae</taxon>
        <taxon>50 kb inversion clade</taxon>
        <taxon>genistoids sensu lato</taxon>
        <taxon>core genistoids</taxon>
        <taxon>Genisteae</taxon>
        <taxon>Lupinus</taxon>
    </lineage>
</organism>
<comment type="caution">
    <text evidence="3">The sequence shown here is derived from an EMBL/GenBank/DDBJ whole genome shotgun (WGS) entry which is preliminary data.</text>
</comment>
<dbReference type="AlphaFoldDB" id="A0A6A4QF06"/>
<name>A0A6A4QF06_LUPAL</name>